<evidence type="ECO:0000256" key="1">
    <source>
        <dbReference type="SAM" id="MobiDB-lite"/>
    </source>
</evidence>
<reference evidence="2 3" key="1">
    <citation type="submission" date="2022-12" db="EMBL/GenBank/DDBJ databases">
        <authorList>
            <person name="Mo P."/>
        </authorList>
    </citation>
    <scope>NUCLEOTIDE SEQUENCE [LARGE SCALE GENOMIC DNA]</scope>
    <source>
        <strain evidence="2 3">HUAS 2-6</strain>
    </source>
</reference>
<gene>
    <name evidence="2" type="ORF">O1G22_19810</name>
</gene>
<proteinExistence type="predicted"/>
<dbReference type="Proteomes" id="UP001212326">
    <property type="component" value="Chromosome"/>
</dbReference>
<accession>A0ABY7PF72</accession>
<dbReference type="Pfam" id="PF10901">
    <property type="entry name" value="DUF2690"/>
    <property type="match status" value="1"/>
</dbReference>
<dbReference type="InterPro" id="IPR021224">
    <property type="entry name" value="DUF2690"/>
</dbReference>
<feature type="compositionally biased region" description="Low complexity" evidence="1">
    <location>
        <begin position="12"/>
        <end position="27"/>
    </location>
</feature>
<organism evidence="2 3">
    <name type="scientific">Streptomyces camelliae</name>
    <dbReference type="NCBI Taxonomy" id="3004093"/>
    <lineage>
        <taxon>Bacteria</taxon>
        <taxon>Bacillati</taxon>
        <taxon>Actinomycetota</taxon>
        <taxon>Actinomycetes</taxon>
        <taxon>Kitasatosporales</taxon>
        <taxon>Streptomycetaceae</taxon>
        <taxon>Streptomyces</taxon>
    </lineage>
</organism>
<name>A0ABY7PF72_9ACTN</name>
<sequence>MATLAGGTGGQRPTAVRTAGAGTASATPGCSGAGCDGLDPKITGCDRADTSTIKDGWAGTMHLEIRYSRTCHTVWGKLTGAEAGDTVEIRTSPTRRLIAKVDTGHTNYKAMLSAPARPDFTAQAAAVAVNPVKREVARGHVMTVGAGATDLTSATPAPTGSTG</sequence>
<feature type="compositionally biased region" description="Gly residues" evidence="1">
    <location>
        <begin position="1"/>
        <end position="10"/>
    </location>
</feature>
<evidence type="ECO:0000313" key="2">
    <source>
        <dbReference type="EMBL" id="WBO69271.1"/>
    </source>
</evidence>
<dbReference type="EMBL" id="CP115300">
    <property type="protein sequence ID" value="WBO69271.1"/>
    <property type="molecule type" value="Genomic_DNA"/>
</dbReference>
<protein>
    <submittedName>
        <fullName evidence="2">DUF2690 domain-containing protein</fullName>
    </submittedName>
</protein>
<evidence type="ECO:0000313" key="3">
    <source>
        <dbReference type="Proteomes" id="UP001212326"/>
    </source>
</evidence>
<keyword evidence="3" id="KW-1185">Reference proteome</keyword>
<feature type="region of interest" description="Disordered" evidence="1">
    <location>
        <begin position="1"/>
        <end position="27"/>
    </location>
</feature>